<dbReference type="InterPro" id="IPR036249">
    <property type="entry name" value="Thioredoxin-like_sf"/>
</dbReference>
<dbReference type="RefSeq" id="WP_368497507.1">
    <property type="nucleotide sequence ID" value="NZ_CP162511.1"/>
</dbReference>
<evidence type="ECO:0000313" key="1">
    <source>
        <dbReference type="EMBL" id="XDI05124.1"/>
    </source>
</evidence>
<dbReference type="InterPro" id="IPR052565">
    <property type="entry name" value="Glutaredoxin-like_YDR286C"/>
</dbReference>
<reference evidence="1" key="1">
    <citation type="submission" date="2024-05" db="EMBL/GenBank/DDBJ databases">
        <title>Herbiconiux sp. A18JL235.</title>
        <authorList>
            <person name="Zhang G."/>
        </authorList>
    </citation>
    <scope>NUCLEOTIDE SEQUENCE</scope>
    <source>
        <strain evidence="1">A18JL235</strain>
    </source>
</reference>
<dbReference type="Pfam" id="PF05768">
    <property type="entry name" value="Glrx-like"/>
    <property type="match status" value="1"/>
</dbReference>
<gene>
    <name evidence="1" type="ORF">ABFY20_17645</name>
</gene>
<dbReference type="SUPFAM" id="SSF52833">
    <property type="entry name" value="Thioredoxin-like"/>
    <property type="match status" value="1"/>
</dbReference>
<name>A0AB39BFV0_9MICO</name>
<protein>
    <submittedName>
        <fullName evidence="1">Glutaredoxin family protein</fullName>
    </submittedName>
</protein>
<dbReference type="Gene3D" id="3.40.30.10">
    <property type="entry name" value="Glutaredoxin"/>
    <property type="match status" value="1"/>
</dbReference>
<dbReference type="AlphaFoldDB" id="A0AB39BFV0"/>
<dbReference type="EMBL" id="CP162511">
    <property type="protein sequence ID" value="XDI05124.1"/>
    <property type="molecule type" value="Genomic_DNA"/>
</dbReference>
<dbReference type="InterPro" id="IPR008554">
    <property type="entry name" value="Glutaredoxin-like"/>
</dbReference>
<accession>A0AB39BFV0</accession>
<dbReference type="PANTHER" id="PTHR33558:SF1">
    <property type="entry name" value="GLUTAREDOXIN-LIKE PROTEIN C5ORF63 HOMOLOG"/>
    <property type="match status" value="1"/>
</dbReference>
<proteinExistence type="predicted"/>
<sequence length="90" mass="9925">MPTVSLTLIAKPGCHLCDDAREIVHSVLGDLEAELPGLEVTVTELSILDNPALRDEFAEEIPVVMIDGRVHTIWRVEPARLRTALREAAE</sequence>
<dbReference type="PANTHER" id="PTHR33558">
    <property type="entry name" value="GLUTAREDOXIN-LIKE PROTEIN C5ORF63 HOMOLOG"/>
    <property type="match status" value="1"/>
</dbReference>
<organism evidence="1">
    <name type="scientific">Herbiconiux sp. A18JL235</name>
    <dbReference type="NCBI Taxonomy" id="3152363"/>
    <lineage>
        <taxon>Bacteria</taxon>
        <taxon>Bacillati</taxon>
        <taxon>Actinomycetota</taxon>
        <taxon>Actinomycetes</taxon>
        <taxon>Micrococcales</taxon>
        <taxon>Microbacteriaceae</taxon>
        <taxon>Herbiconiux</taxon>
    </lineage>
</organism>